<dbReference type="Proteomes" id="UP000799539">
    <property type="component" value="Unassembled WGS sequence"/>
</dbReference>
<protein>
    <submittedName>
        <fullName evidence="1">Uncharacterized protein</fullName>
    </submittedName>
</protein>
<dbReference type="AlphaFoldDB" id="A0A6A6FKB1"/>
<evidence type="ECO:0000313" key="1">
    <source>
        <dbReference type="EMBL" id="KAF2213919.1"/>
    </source>
</evidence>
<organism evidence="1 2">
    <name type="scientific">Cercospora zeae-maydis SCOH1-5</name>
    <dbReference type="NCBI Taxonomy" id="717836"/>
    <lineage>
        <taxon>Eukaryota</taxon>
        <taxon>Fungi</taxon>
        <taxon>Dikarya</taxon>
        <taxon>Ascomycota</taxon>
        <taxon>Pezizomycotina</taxon>
        <taxon>Dothideomycetes</taxon>
        <taxon>Dothideomycetidae</taxon>
        <taxon>Mycosphaerellales</taxon>
        <taxon>Mycosphaerellaceae</taxon>
        <taxon>Cercospora</taxon>
    </lineage>
</organism>
<dbReference type="EMBL" id="ML992669">
    <property type="protein sequence ID" value="KAF2213919.1"/>
    <property type="molecule type" value="Genomic_DNA"/>
</dbReference>
<gene>
    <name evidence="1" type="ORF">CERZMDRAFT_90382</name>
</gene>
<keyword evidence="2" id="KW-1185">Reference proteome</keyword>
<proteinExistence type="predicted"/>
<reference evidence="1" key="1">
    <citation type="journal article" date="2020" name="Stud. Mycol.">
        <title>101 Dothideomycetes genomes: a test case for predicting lifestyles and emergence of pathogens.</title>
        <authorList>
            <person name="Haridas S."/>
            <person name="Albert R."/>
            <person name="Binder M."/>
            <person name="Bloem J."/>
            <person name="Labutti K."/>
            <person name="Salamov A."/>
            <person name="Andreopoulos B."/>
            <person name="Baker S."/>
            <person name="Barry K."/>
            <person name="Bills G."/>
            <person name="Bluhm B."/>
            <person name="Cannon C."/>
            <person name="Castanera R."/>
            <person name="Culley D."/>
            <person name="Daum C."/>
            <person name="Ezra D."/>
            <person name="Gonzalez J."/>
            <person name="Henrissat B."/>
            <person name="Kuo A."/>
            <person name="Liang C."/>
            <person name="Lipzen A."/>
            <person name="Lutzoni F."/>
            <person name="Magnuson J."/>
            <person name="Mondo S."/>
            <person name="Nolan M."/>
            <person name="Ohm R."/>
            <person name="Pangilinan J."/>
            <person name="Park H.-J."/>
            <person name="Ramirez L."/>
            <person name="Alfaro M."/>
            <person name="Sun H."/>
            <person name="Tritt A."/>
            <person name="Yoshinaga Y."/>
            <person name="Zwiers L.-H."/>
            <person name="Turgeon B."/>
            <person name="Goodwin S."/>
            <person name="Spatafora J."/>
            <person name="Crous P."/>
            <person name="Grigoriev I."/>
        </authorList>
    </citation>
    <scope>NUCLEOTIDE SEQUENCE</scope>
    <source>
        <strain evidence="1">SCOH1-5</strain>
    </source>
</reference>
<accession>A0A6A6FKB1</accession>
<evidence type="ECO:0000313" key="2">
    <source>
        <dbReference type="Proteomes" id="UP000799539"/>
    </source>
</evidence>
<sequence length="65" mass="6979">MRHKADVDTVRAYDLAAESDALFVHVVAAAQEITMQNLVRPSCCFWVMLSRGAVSSIVIGNGADA</sequence>
<name>A0A6A6FKB1_9PEZI</name>